<dbReference type="PROSITE" id="PS51257">
    <property type="entry name" value="PROKAR_LIPOPROTEIN"/>
    <property type="match status" value="1"/>
</dbReference>
<dbReference type="Proteomes" id="UP000295707">
    <property type="component" value="Unassembled WGS sequence"/>
</dbReference>
<accession>A0A4R1HC90</accession>
<sequence length="180" mass="20064">MRIPFYTLILMAYVQLLTACSESPALATEFNATRVNNAHSVFIQDGILKLLKANEHTVLYVYIRPGDSGLWLATGGGGGIQDKPWLFKSAASWTLGDDGHKYTRESPTRSFSFIFDSRNMTLTTESGSYAVREGDMIVITLDSNWKTGSVKSGINALYDFDIPVENSQQLVKEARKYYSN</sequence>
<protein>
    <submittedName>
        <fullName evidence="2">Uncharacterized protein</fullName>
    </submittedName>
</protein>
<dbReference type="AlphaFoldDB" id="A0A4R1HC90"/>
<feature type="signal peptide" evidence="1">
    <location>
        <begin position="1"/>
        <end position="27"/>
    </location>
</feature>
<comment type="caution">
    <text evidence="2">The sequence shown here is derived from an EMBL/GenBank/DDBJ whole genome shotgun (WGS) entry which is preliminary data.</text>
</comment>
<keyword evidence="1" id="KW-0732">Signal</keyword>
<evidence type="ECO:0000313" key="2">
    <source>
        <dbReference type="EMBL" id="TCK18231.1"/>
    </source>
</evidence>
<organism evidence="2 3">
    <name type="scientific">Thiogranum longum</name>
    <dbReference type="NCBI Taxonomy" id="1537524"/>
    <lineage>
        <taxon>Bacteria</taxon>
        <taxon>Pseudomonadati</taxon>
        <taxon>Pseudomonadota</taxon>
        <taxon>Gammaproteobacteria</taxon>
        <taxon>Chromatiales</taxon>
        <taxon>Ectothiorhodospiraceae</taxon>
        <taxon>Thiogranum</taxon>
    </lineage>
</organism>
<proteinExistence type="predicted"/>
<keyword evidence="3" id="KW-1185">Reference proteome</keyword>
<name>A0A4R1HC90_9GAMM</name>
<dbReference type="RefSeq" id="WP_132972052.1">
    <property type="nucleotide sequence ID" value="NZ_SMFX01000001.1"/>
</dbReference>
<reference evidence="2 3" key="1">
    <citation type="submission" date="2019-03" db="EMBL/GenBank/DDBJ databases">
        <title>Genomic Encyclopedia of Type Strains, Phase IV (KMG-IV): sequencing the most valuable type-strain genomes for metagenomic binning, comparative biology and taxonomic classification.</title>
        <authorList>
            <person name="Goeker M."/>
        </authorList>
    </citation>
    <scope>NUCLEOTIDE SEQUENCE [LARGE SCALE GENOMIC DNA]</scope>
    <source>
        <strain evidence="2 3">DSM 19610</strain>
    </source>
</reference>
<gene>
    <name evidence="2" type="ORF">DFR30_1506</name>
</gene>
<dbReference type="EMBL" id="SMFX01000001">
    <property type="protein sequence ID" value="TCK18231.1"/>
    <property type="molecule type" value="Genomic_DNA"/>
</dbReference>
<evidence type="ECO:0000313" key="3">
    <source>
        <dbReference type="Proteomes" id="UP000295707"/>
    </source>
</evidence>
<feature type="chain" id="PRO_5020877671" evidence="1">
    <location>
        <begin position="28"/>
        <end position="180"/>
    </location>
</feature>
<evidence type="ECO:0000256" key="1">
    <source>
        <dbReference type="SAM" id="SignalP"/>
    </source>
</evidence>